<dbReference type="EMBL" id="GL439130">
    <property type="protein sequence ID" value="EFN67721.1"/>
    <property type="molecule type" value="Genomic_DNA"/>
</dbReference>
<dbReference type="GO" id="GO:0071897">
    <property type="term" value="P:DNA biosynthetic process"/>
    <property type="evidence" value="ECO:0007669"/>
    <property type="project" value="UniProtKB-ARBA"/>
</dbReference>
<dbReference type="OrthoDB" id="7551446at2759"/>
<dbReference type="Pfam" id="PF00078">
    <property type="entry name" value="RVT_1"/>
    <property type="match status" value="1"/>
</dbReference>
<gene>
    <name evidence="2" type="ORF">EAG_07710</name>
</gene>
<evidence type="ECO:0000313" key="3">
    <source>
        <dbReference type="Proteomes" id="UP000000311"/>
    </source>
</evidence>
<name>E2AFR8_CAMFO</name>
<accession>E2AFR8</accession>
<dbReference type="PANTHER" id="PTHR21301:SF10">
    <property type="entry name" value="REVERSE TRANSCRIPTASE DOMAIN-CONTAINING PROTEIN"/>
    <property type="match status" value="1"/>
</dbReference>
<feature type="domain" description="Reverse transcriptase" evidence="1">
    <location>
        <begin position="1"/>
        <end position="130"/>
    </location>
</feature>
<keyword evidence="3" id="KW-1185">Reference proteome</keyword>
<dbReference type="SUPFAM" id="SSF56672">
    <property type="entry name" value="DNA/RNA polymerases"/>
    <property type="match status" value="1"/>
</dbReference>
<dbReference type="InterPro" id="IPR043502">
    <property type="entry name" value="DNA/RNA_pol_sf"/>
</dbReference>
<dbReference type="InParanoid" id="E2AFR8"/>
<evidence type="ECO:0000313" key="2">
    <source>
        <dbReference type="EMBL" id="EFN67721.1"/>
    </source>
</evidence>
<proteinExistence type="predicted"/>
<dbReference type="AlphaFoldDB" id="E2AFR8"/>
<dbReference type="PANTHER" id="PTHR21301">
    <property type="entry name" value="REVERSE TRANSCRIPTASE"/>
    <property type="match status" value="1"/>
</dbReference>
<dbReference type="Proteomes" id="UP000000311">
    <property type="component" value="Unassembled WGS sequence"/>
</dbReference>
<organism evidence="3">
    <name type="scientific">Camponotus floridanus</name>
    <name type="common">Florida carpenter ant</name>
    <dbReference type="NCBI Taxonomy" id="104421"/>
    <lineage>
        <taxon>Eukaryota</taxon>
        <taxon>Metazoa</taxon>
        <taxon>Ecdysozoa</taxon>
        <taxon>Arthropoda</taxon>
        <taxon>Hexapoda</taxon>
        <taxon>Insecta</taxon>
        <taxon>Pterygota</taxon>
        <taxon>Neoptera</taxon>
        <taxon>Endopterygota</taxon>
        <taxon>Hymenoptera</taxon>
        <taxon>Apocrita</taxon>
        <taxon>Aculeata</taxon>
        <taxon>Formicoidea</taxon>
        <taxon>Formicidae</taxon>
        <taxon>Formicinae</taxon>
        <taxon>Camponotus</taxon>
    </lineage>
</organism>
<feature type="non-terminal residue" evidence="2">
    <location>
        <position position="1"/>
    </location>
</feature>
<reference evidence="2 3" key="1">
    <citation type="journal article" date="2010" name="Science">
        <title>Genomic comparison of the ants Camponotus floridanus and Harpegnathos saltator.</title>
        <authorList>
            <person name="Bonasio R."/>
            <person name="Zhang G."/>
            <person name="Ye C."/>
            <person name="Mutti N.S."/>
            <person name="Fang X."/>
            <person name="Qin N."/>
            <person name="Donahue G."/>
            <person name="Yang P."/>
            <person name="Li Q."/>
            <person name="Li C."/>
            <person name="Zhang P."/>
            <person name="Huang Z."/>
            <person name="Berger S.L."/>
            <person name="Reinberg D."/>
            <person name="Wang J."/>
            <person name="Liebig J."/>
        </authorList>
    </citation>
    <scope>NUCLEOTIDE SEQUENCE [LARGE SCALE GENOMIC DNA]</scope>
    <source>
        <strain evidence="3">C129</strain>
    </source>
</reference>
<sequence>VSKKEFLRIVKFILDSTYFNFDGKVYRQTFGTPMGSPLSPIIADLVLQDIENKALFKIGKKIKFYYRYVDDVLMAVDRDALQNVVEIFNSFHNRLKFTVEPEHDRSINFLDLKIYINNNKLILDWFHKDTYSGRYLSFFSNHPTCHKIGTIYGLIDKSLPTFHQKNINLSINI</sequence>
<protein>
    <recommendedName>
        <fullName evidence="1">Reverse transcriptase domain-containing protein</fullName>
    </recommendedName>
</protein>
<dbReference type="InterPro" id="IPR000477">
    <property type="entry name" value="RT_dom"/>
</dbReference>
<evidence type="ECO:0000259" key="1">
    <source>
        <dbReference type="PROSITE" id="PS50878"/>
    </source>
</evidence>
<dbReference type="PROSITE" id="PS50878">
    <property type="entry name" value="RT_POL"/>
    <property type="match status" value="1"/>
</dbReference>
<feature type="non-terminal residue" evidence="2">
    <location>
        <position position="173"/>
    </location>
</feature>
<dbReference type="OMA" id="SIQFTHE"/>